<reference evidence="8 9" key="1">
    <citation type="journal article" date="2015" name="Nature">
        <title>rRNA introns, odd ribosomes, and small enigmatic genomes across a large radiation of phyla.</title>
        <authorList>
            <person name="Brown C.T."/>
            <person name="Hug L.A."/>
            <person name="Thomas B.C."/>
            <person name="Sharon I."/>
            <person name="Castelle C.J."/>
            <person name="Singh A."/>
            <person name="Wilkins M.J."/>
            <person name="Williams K.H."/>
            <person name="Banfield J.F."/>
        </authorList>
    </citation>
    <scope>NUCLEOTIDE SEQUENCE [LARGE SCALE GENOMIC DNA]</scope>
</reference>
<dbReference type="PANTHER" id="PTHR38459:SF1">
    <property type="entry name" value="PROPHAGE BACTOPRENOL-LINKED GLUCOSE TRANSLOCASE HOMOLOG"/>
    <property type="match status" value="1"/>
</dbReference>
<feature type="transmembrane region" description="Helical" evidence="6">
    <location>
        <begin position="7"/>
        <end position="29"/>
    </location>
</feature>
<proteinExistence type="inferred from homology"/>
<dbReference type="AlphaFoldDB" id="A0A0G1PDK7"/>
<comment type="subcellular location">
    <subcellularLocation>
        <location evidence="1">Membrane</location>
        <topology evidence="1">Multi-pass membrane protein</topology>
    </subcellularLocation>
</comment>
<protein>
    <recommendedName>
        <fullName evidence="7">GtrA/DPMS transmembrane domain-containing protein</fullName>
    </recommendedName>
</protein>
<evidence type="ECO:0000259" key="7">
    <source>
        <dbReference type="Pfam" id="PF04138"/>
    </source>
</evidence>
<gene>
    <name evidence="8" type="ORF">UX05_C0001G0137</name>
</gene>
<evidence type="ECO:0000256" key="6">
    <source>
        <dbReference type="SAM" id="Phobius"/>
    </source>
</evidence>
<evidence type="ECO:0000256" key="2">
    <source>
        <dbReference type="ARBA" id="ARBA00009399"/>
    </source>
</evidence>
<feature type="transmembrane region" description="Helical" evidence="6">
    <location>
        <begin position="65"/>
        <end position="82"/>
    </location>
</feature>
<evidence type="ECO:0000256" key="3">
    <source>
        <dbReference type="ARBA" id="ARBA00022692"/>
    </source>
</evidence>
<dbReference type="InterPro" id="IPR051401">
    <property type="entry name" value="GtrA_CellWall_Glycosyl"/>
</dbReference>
<feature type="transmembrane region" description="Helical" evidence="6">
    <location>
        <begin position="35"/>
        <end position="53"/>
    </location>
</feature>
<dbReference type="Proteomes" id="UP000034264">
    <property type="component" value="Unassembled WGS sequence"/>
</dbReference>
<feature type="domain" description="GtrA/DPMS transmembrane" evidence="7">
    <location>
        <begin position="2"/>
        <end position="117"/>
    </location>
</feature>
<evidence type="ECO:0000313" key="8">
    <source>
        <dbReference type="EMBL" id="KKU03508.1"/>
    </source>
</evidence>
<name>A0A0G1PDK7_9BACT</name>
<dbReference type="EMBL" id="LCKS01000001">
    <property type="protein sequence ID" value="KKU03508.1"/>
    <property type="molecule type" value="Genomic_DNA"/>
</dbReference>
<feature type="transmembrane region" description="Helical" evidence="6">
    <location>
        <begin position="94"/>
        <end position="117"/>
    </location>
</feature>
<evidence type="ECO:0000256" key="5">
    <source>
        <dbReference type="ARBA" id="ARBA00023136"/>
    </source>
</evidence>
<evidence type="ECO:0000256" key="1">
    <source>
        <dbReference type="ARBA" id="ARBA00004141"/>
    </source>
</evidence>
<evidence type="ECO:0000256" key="4">
    <source>
        <dbReference type="ARBA" id="ARBA00022989"/>
    </source>
</evidence>
<keyword evidence="3 6" id="KW-0812">Transmembrane</keyword>
<sequence>MRFVFVGGLAVGVDFMVYFGLLFLLSGISTPLAKAISYICGATVSFVGHRSFVFAAHDRQARHQVLPFIILYGSSLIANNLINQVILNLTGVRVLAWFIAICSSTTINYLGMKFGVFRDGSLHLPKM</sequence>
<keyword evidence="4 6" id="KW-1133">Transmembrane helix</keyword>
<comment type="caution">
    <text evidence="8">The sequence shown here is derived from an EMBL/GenBank/DDBJ whole genome shotgun (WGS) entry which is preliminary data.</text>
</comment>
<dbReference type="Pfam" id="PF04138">
    <property type="entry name" value="GtrA_DPMS_TM"/>
    <property type="match status" value="1"/>
</dbReference>
<dbReference type="GO" id="GO:0005886">
    <property type="term" value="C:plasma membrane"/>
    <property type="evidence" value="ECO:0007669"/>
    <property type="project" value="TreeGrafter"/>
</dbReference>
<dbReference type="InterPro" id="IPR007267">
    <property type="entry name" value="GtrA_DPMS_TM"/>
</dbReference>
<keyword evidence="5 6" id="KW-0472">Membrane</keyword>
<dbReference type="PANTHER" id="PTHR38459">
    <property type="entry name" value="PROPHAGE BACTOPRENOL-LINKED GLUCOSE TRANSLOCASE HOMOLOG"/>
    <property type="match status" value="1"/>
</dbReference>
<organism evidence="8 9">
    <name type="scientific">Candidatus Amesbacteria bacterium GW2011_GWC2_45_19</name>
    <dbReference type="NCBI Taxonomy" id="1618366"/>
    <lineage>
        <taxon>Bacteria</taxon>
        <taxon>Candidatus Amesiibacteriota</taxon>
    </lineage>
</organism>
<comment type="similarity">
    <text evidence="2">Belongs to the GtrA family.</text>
</comment>
<dbReference type="GO" id="GO:0000271">
    <property type="term" value="P:polysaccharide biosynthetic process"/>
    <property type="evidence" value="ECO:0007669"/>
    <property type="project" value="InterPro"/>
</dbReference>
<accession>A0A0G1PDK7</accession>
<evidence type="ECO:0000313" key="9">
    <source>
        <dbReference type="Proteomes" id="UP000034264"/>
    </source>
</evidence>